<dbReference type="EMBL" id="QGMH01000132">
    <property type="protein sequence ID" value="TVY24401.1"/>
    <property type="molecule type" value="Genomic_DNA"/>
</dbReference>
<keyword evidence="14" id="KW-1185">Reference proteome</keyword>
<dbReference type="InterPro" id="IPR011054">
    <property type="entry name" value="Rudment_hybrid_motif"/>
</dbReference>
<dbReference type="Gene3D" id="3.40.50.1970">
    <property type="match status" value="1"/>
</dbReference>
<dbReference type="NCBIfam" id="TIGR01162">
    <property type="entry name" value="purE"/>
    <property type="match status" value="1"/>
</dbReference>
<dbReference type="GeneID" id="41986962"/>
<evidence type="ECO:0000256" key="10">
    <source>
        <dbReference type="ARBA" id="ARBA00023239"/>
    </source>
</evidence>
<dbReference type="InterPro" id="IPR003135">
    <property type="entry name" value="ATP-grasp_carboxylate-amine"/>
</dbReference>
<comment type="caution">
    <text evidence="13">The sequence shown here is derived from an EMBL/GenBank/DDBJ whole genome shotgun (WGS) entry which is preliminary data.</text>
</comment>
<dbReference type="SUPFAM" id="SSF51246">
    <property type="entry name" value="Rudiment single hybrid motif"/>
    <property type="match status" value="1"/>
</dbReference>
<keyword evidence="8 11" id="KW-0210">Decarboxylase</keyword>
<keyword evidence="9 11" id="KW-0067">ATP-binding</keyword>
<evidence type="ECO:0000256" key="3">
    <source>
        <dbReference type="ARBA" id="ARBA00006114"/>
    </source>
</evidence>
<dbReference type="InterPro" id="IPR033747">
    <property type="entry name" value="PurE_ClassI"/>
</dbReference>
<dbReference type="InterPro" id="IPR040686">
    <property type="entry name" value="PurK_C"/>
</dbReference>
<gene>
    <name evidence="13" type="primary">ADE2</name>
    <name evidence="13" type="ORF">LHYA1_G006764</name>
</gene>
<feature type="domain" description="ATP-grasp" evidence="12">
    <location>
        <begin position="121"/>
        <end position="329"/>
    </location>
</feature>
<dbReference type="GO" id="GO:0005524">
    <property type="term" value="F:ATP binding"/>
    <property type="evidence" value="ECO:0007669"/>
    <property type="project" value="UniProtKB-UniRule"/>
</dbReference>
<comment type="catalytic activity">
    <reaction evidence="1 11">
        <text>5-amino-1-(5-phospho-D-ribosyl)imidazole-4-carboxylate + H(+) = 5-amino-1-(5-phospho-beta-D-ribosyl)imidazole + CO2</text>
        <dbReference type="Rhea" id="RHEA:10792"/>
        <dbReference type="ChEBI" id="CHEBI:15378"/>
        <dbReference type="ChEBI" id="CHEBI:16526"/>
        <dbReference type="ChEBI" id="CHEBI:77657"/>
        <dbReference type="ChEBI" id="CHEBI:137981"/>
        <dbReference type="EC" id="4.1.1.21"/>
    </reaction>
</comment>
<dbReference type="AlphaFoldDB" id="A0A8H8TYY9"/>
<evidence type="ECO:0000313" key="13">
    <source>
        <dbReference type="EMBL" id="TVY24401.1"/>
    </source>
</evidence>
<dbReference type="RefSeq" id="XP_031003189.1">
    <property type="nucleotide sequence ID" value="XM_031151698.1"/>
</dbReference>
<evidence type="ECO:0000256" key="2">
    <source>
        <dbReference type="ARBA" id="ARBA00004747"/>
    </source>
</evidence>
<dbReference type="Proteomes" id="UP000431533">
    <property type="component" value="Unassembled WGS sequence"/>
</dbReference>
<evidence type="ECO:0000313" key="14">
    <source>
        <dbReference type="Proteomes" id="UP000431533"/>
    </source>
</evidence>
<evidence type="ECO:0000256" key="7">
    <source>
        <dbReference type="ARBA" id="ARBA00022755"/>
    </source>
</evidence>
<comment type="pathway">
    <text evidence="2 11">Purine metabolism; IMP biosynthesis via de novo pathway; 5-amino-1-(5-phospho-D-ribosyl)imidazole-4-carboxylate from 5-amino-1-(5-phospho-D-ribosyl)imidazole (carboxylase route): step 1/1.</text>
</comment>
<dbReference type="Pfam" id="PF22660">
    <property type="entry name" value="RS_preATP-grasp-like"/>
    <property type="match status" value="1"/>
</dbReference>
<dbReference type="Gene3D" id="3.30.1490.20">
    <property type="entry name" value="ATP-grasp fold, A domain"/>
    <property type="match status" value="1"/>
</dbReference>
<dbReference type="Gene3D" id="3.30.470.20">
    <property type="entry name" value="ATP-grasp fold, B domain"/>
    <property type="match status" value="1"/>
</dbReference>
<dbReference type="GO" id="GO:0046872">
    <property type="term" value="F:metal ion binding"/>
    <property type="evidence" value="ECO:0007669"/>
    <property type="project" value="InterPro"/>
</dbReference>
<dbReference type="InterPro" id="IPR011761">
    <property type="entry name" value="ATP-grasp"/>
</dbReference>
<evidence type="ECO:0000256" key="4">
    <source>
        <dbReference type="ARBA" id="ARBA00012329"/>
    </source>
</evidence>
<evidence type="ECO:0000256" key="11">
    <source>
        <dbReference type="PIRNR" id="PIRNR001340"/>
    </source>
</evidence>
<dbReference type="Pfam" id="PF00731">
    <property type="entry name" value="AIRC"/>
    <property type="match status" value="1"/>
</dbReference>
<dbReference type="UniPathway" id="UPA00074">
    <property type="reaction ID" value="UER00130"/>
</dbReference>
<dbReference type="Pfam" id="PF17769">
    <property type="entry name" value="PurK_C"/>
    <property type="match status" value="1"/>
</dbReference>
<keyword evidence="7 11" id="KW-0658">Purine biosynthesis</keyword>
<dbReference type="HAMAP" id="MF_01929">
    <property type="entry name" value="PurE_classI"/>
    <property type="match status" value="1"/>
</dbReference>
<dbReference type="SMART" id="SM01001">
    <property type="entry name" value="AIRC"/>
    <property type="match status" value="1"/>
</dbReference>
<proteinExistence type="inferred from homology"/>
<dbReference type="PANTHER" id="PTHR11609">
    <property type="entry name" value="PURINE BIOSYNTHESIS PROTEIN 6/7, PUR6/7"/>
    <property type="match status" value="1"/>
</dbReference>
<dbReference type="SUPFAM" id="SSF52440">
    <property type="entry name" value="PreATP-grasp domain"/>
    <property type="match status" value="1"/>
</dbReference>
<keyword evidence="10 11" id="KW-0456">Lyase</keyword>
<dbReference type="Gene3D" id="3.40.50.20">
    <property type="match status" value="1"/>
</dbReference>
<dbReference type="GO" id="GO:0004638">
    <property type="term" value="F:phosphoribosylaminoimidazole carboxylase activity"/>
    <property type="evidence" value="ECO:0007669"/>
    <property type="project" value="UniProtKB-UniRule"/>
</dbReference>
<name>A0A8H8TYY9_9HELO</name>
<dbReference type="InterPro" id="IPR000031">
    <property type="entry name" value="PurE_dom"/>
</dbReference>
<protein>
    <recommendedName>
        <fullName evidence="5 11">Phosphoribosylaminoimidazole carboxylase</fullName>
        <ecNumber evidence="4 11">4.1.1.21</ecNumber>
    </recommendedName>
</protein>
<comment type="similarity">
    <text evidence="3 11">In the C-terminal section; belongs to the AIR carboxylase family. Class I subfamily.</text>
</comment>
<dbReference type="OrthoDB" id="15425at2759"/>
<dbReference type="HAMAP" id="MF_01928">
    <property type="entry name" value="PurK"/>
    <property type="match status" value="1"/>
</dbReference>
<evidence type="ECO:0000256" key="9">
    <source>
        <dbReference type="ARBA" id="ARBA00022840"/>
    </source>
</evidence>
<dbReference type="PROSITE" id="PS50975">
    <property type="entry name" value="ATP_GRASP"/>
    <property type="match status" value="1"/>
</dbReference>
<dbReference type="InterPro" id="IPR013815">
    <property type="entry name" value="ATP_grasp_subdomain_1"/>
</dbReference>
<evidence type="ECO:0000256" key="8">
    <source>
        <dbReference type="ARBA" id="ARBA00022793"/>
    </source>
</evidence>
<organism evidence="13 14">
    <name type="scientific">Lachnellula hyalina</name>
    <dbReference type="NCBI Taxonomy" id="1316788"/>
    <lineage>
        <taxon>Eukaryota</taxon>
        <taxon>Fungi</taxon>
        <taxon>Dikarya</taxon>
        <taxon>Ascomycota</taxon>
        <taxon>Pezizomycotina</taxon>
        <taxon>Leotiomycetes</taxon>
        <taxon>Helotiales</taxon>
        <taxon>Lachnaceae</taxon>
        <taxon>Lachnellula</taxon>
    </lineage>
</organism>
<dbReference type="Pfam" id="PF02222">
    <property type="entry name" value="ATP-grasp"/>
    <property type="match status" value="2"/>
</dbReference>
<evidence type="ECO:0000256" key="6">
    <source>
        <dbReference type="ARBA" id="ARBA00022741"/>
    </source>
</evidence>
<dbReference type="SUPFAM" id="SSF52255">
    <property type="entry name" value="N5-CAIR mutase (phosphoribosylaminoimidazole carboxylase, PurE)"/>
    <property type="match status" value="1"/>
</dbReference>
<dbReference type="InterPro" id="IPR054350">
    <property type="entry name" value="PurT/PurK_preATP-grasp"/>
</dbReference>
<dbReference type="SUPFAM" id="SSF56059">
    <property type="entry name" value="Glutathione synthetase ATP-binding domain-like"/>
    <property type="match status" value="1"/>
</dbReference>
<evidence type="ECO:0000256" key="5">
    <source>
        <dbReference type="ARBA" id="ARBA00021059"/>
    </source>
</evidence>
<dbReference type="EC" id="4.1.1.21" evidence="4 11"/>
<dbReference type="InterPro" id="IPR016185">
    <property type="entry name" value="PreATP-grasp_dom_sf"/>
</dbReference>
<evidence type="ECO:0000256" key="1">
    <source>
        <dbReference type="ARBA" id="ARBA00001244"/>
    </source>
</evidence>
<dbReference type="PIRSF" id="PIRSF001340">
    <property type="entry name" value="AIR_carboxylase"/>
    <property type="match status" value="1"/>
</dbReference>
<dbReference type="GO" id="GO:0006189">
    <property type="term" value="P:'de novo' IMP biosynthetic process"/>
    <property type="evidence" value="ECO:0007669"/>
    <property type="project" value="UniProtKB-UniRule"/>
</dbReference>
<dbReference type="InterPro" id="IPR016301">
    <property type="entry name" value="Ade2_fungi/plant"/>
</dbReference>
<dbReference type="InterPro" id="IPR005875">
    <property type="entry name" value="PurK"/>
</dbReference>
<dbReference type="PANTHER" id="PTHR11609:SF5">
    <property type="entry name" value="PHOSPHORIBOSYLAMINOIMIDAZOLE CARBOXYLASE"/>
    <property type="match status" value="1"/>
</dbReference>
<keyword evidence="6 11" id="KW-0547">Nucleotide-binding</keyword>
<reference evidence="13 14" key="1">
    <citation type="submission" date="2018-05" db="EMBL/GenBank/DDBJ databases">
        <title>Genome sequencing and assembly of the regulated plant pathogen Lachnellula willkommii and related sister species for the development of diagnostic species identification markers.</title>
        <authorList>
            <person name="Giroux E."/>
            <person name="Bilodeau G."/>
        </authorList>
    </citation>
    <scope>NUCLEOTIDE SEQUENCE [LARGE SCALE GENOMIC DNA]</scope>
    <source>
        <strain evidence="13 14">CBS 185.66</strain>
    </source>
</reference>
<accession>A0A8H8TYY9</accession>
<sequence length="603" mass="63950">MERRIGLLGGGQLGQMLCEAANPLGAKIWVLDAAGSPAKQINARTSHVDGSFTDPEKIRELAGQVDILTVEIEHVDTYVLEEIAERGVEVTSADGSKRMKTVEVQPSWKTIRTIQDKYLQKDHLTRSGVKTAVSMAVEGSDLEAVGRECTKDAYDGRGNYPVKSPADISDALEALAGKSLYAEKWANFRLELAVMVVKTENDTSDCGRSTIAYSVVETVHEDSVCKLVYAPPRDVSIIVQNEAQDLARKAVGSFPGKGVFGVELFLLPDGELLLVPQDDPLREAHISLMHVIGQLIVNEIAPRPHNSGHWTIEGCPTMSQFKSQLLAILGLMPSFPNSTIPAMFPATVMLNILGGKTQASHNKLMNMAIAIPAAALHMYGKDSKPGRKIGHITVVGSSSSEAEALIAPLITAADDIRAERKGLQRTASIPSSPVSAARPLVAVTMGSDSDLPVLKPGLALLTTLGIPFHVTITSAHRTPQRMTDFANSASLKGFKVIIAAAGGAAHLPGMIAASTPLPVIGVPVKGSTLDGMDSLLSIVQMPRGVPVATVAINNSVNAALLAARILGAHDGAIQQRLVEYAATMGEEVVGKAARLEDVGFEGY</sequence>
<evidence type="ECO:0000259" key="12">
    <source>
        <dbReference type="PROSITE" id="PS50975"/>
    </source>
</evidence>